<feature type="region of interest" description="Disordered" evidence="4">
    <location>
        <begin position="207"/>
        <end position="230"/>
    </location>
</feature>
<dbReference type="PANTHER" id="PTHR10938:SF0">
    <property type="entry name" value="TRANSLATION INITIATION FACTOR IF-3, MITOCHONDRIAL"/>
    <property type="match status" value="1"/>
</dbReference>
<evidence type="ECO:0000313" key="5">
    <source>
        <dbReference type="EMBL" id="CAH0628852.1"/>
    </source>
</evidence>
<dbReference type="AlphaFoldDB" id="A0A9P0C3V6"/>
<dbReference type="EMBL" id="LR824012">
    <property type="protein sequence ID" value="CAH0628852.1"/>
    <property type="molecule type" value="Genomic_DNA"/>
</dbReference>
<name>A0A9P0C3V6_CHRIL</name>
<evidence type="ECO:0000256" key="2">
    <source>
        <dbReference type="ARBA" id="ARBA00022540"/>
    </source>
</evidence>
<dbReference type="SUPFAM" id="SSF55200">
    <property type="entry name" value="Translation initiation factor IF3, C-terminal domain"/>
    <property type="match status" value="1"/>
</dbReference>
<gene>
    <name evidence="5" type="ORF">CINC_LOCUS13073</name>
</gene>
<evidence type="ECO:0000256" key="3">
    <source>
        <dbReference type="ARBA" id="ARBA00022917"/>
    </source>
</evidence>
<dbReference type="Gene3D" id="3.30.110.10">
    <property type="entry name" value="Translation initiation factor 3 (IF-3), C-terminal domain"/>
    <property type="match status" value="1"/>
</dbReference>
<evidence type="ECO:0000313" key="6">
    <source>
        <dbReference type="Proteomes" id="UP001154114"/>
    </source>
</evidence>
<evidence type="ECO:0000256" key="1">
    <source>
        <dbReference type="ARBA" id="ARBA00005439"/>
    </source>
</evidence>
<dbReference type="GO" id="GO:0043022">
    <property type="term" value="F:ribosome binding"/>
    <property type="evidence" value="ECO:0007669"/>
    <property type="project" value="TreeGrafter"/>
</dbReference>
<accession>A0A9P0C3V6</accession>
<dbReference type="OrthoDB" id="21573at2759"/>
<sequence length="230" mass="25911">MKYFNLSKIATALNLGGYGSFGRQLDCRTATTKTIITADGKDVPKRKTYENRITLISPDSSVSITDLKNAQSISLRRELKLVKIQDVDSKTRRPVYKLMTNAEYHSEELAKRKEKQAARQNSLIKGEKLLTLSSRIGEHDLMTGVKKMIKLVEKQYEVKVVIAGDDSEASVKSERIYSVIENELKSISKVVQKRLKGNSLRFQLLPLRENSSQGPSNDTPKPQNNDKTPL</sequence>
<keyword evidence="3" id="KW-0648">Protein biosynthesis</keyword>
<dbReference type="Proteomes" id="UP001154114">
    <property type="component" value="Chromosome 9"/>
</dbReference>
<dbReference type="GO" id="GO:0005739">
    <property type="term" value="C:mitochondrion"/>
    <property type="evidence" value="ECO:0007669"/>
    <property type="project" value="TreeGrafter"/>
</dbReference>
<proteinExistence type="inferred from homology"/>
<evidence type="ECO:0000256" key="4">
    <source>
        <dbReference type="SAM" id="MobiDB-lite"/>
    </source>
</evidence>
<keyword evidence="2" id="KW-0396">Initiation factor</keyword>
<keyword evidence="6" id="KW-1185">Reference proteome</keyword>
<dbReference type="GO" id="GO:0003743">
    <property type="term" value="F:translation initiation factor activity"/>
    <property type="evidence" value="ECO:0007669"/>
    <property type="project" value="UniProtKB-KW"/>
</dbReference>
<dbReference type="PANTHER" id="PTHR10938">
    <property type="entry name" value="TRANSLATION INITIATION FACTOR IF-3"/>
    <property type="match status" value="1"/>
</dbReference>
<reference evidence="5" key="1">
    <citation type="submission" date="2021-12" db="EMBL/GenBank/DDBJ databases">
        <authorList>
            <person name="King R."/>
        </authorList>
    </citation>
    <scope>NUCLEOTIDE SEQUENCE</scope>
</reference>
<feature type="compositionally biased region" description="Polar residues" evidence="4">
    <location>
        <begin position="209"/>
        <end position="230"/>
    </location>
</feature>
<protein>
    <submittedName>
        <fullName evidence="5">Uncharacterized protein</fullName>
    </submittedName>
</protein>
<comment type="similarity">
    <text evidence="1">Belongs to the IF-3 family.</text>
</comment>
<organism evidence="5 6">
    <name type="scientific">Chrysodeixis includens</name>
    <name type="common">Soybean looper</name>
    <name type="synonym">Pseudoplusia includens</name>
    <dbReference type="NCBI Taxonomy" id="689277"/>
    <lineage>
        <taxon>Eukaryota</taxon>
        <taxon>Metazoa</taxon>
        <taxon>Ecdysozoa</taxon>
        <taxon>Arthropoda</taxon>
        <taxon>Hexapoda</taxon>
        <taxon>Insecta</taxon>
        <taxon>Pterygota</taxon>
        <taxon>Neoptera</taxon>
        <taxon>Endopterygota</taxon>
        <taxon>Lepidoptera</taxon>
        <taxon>Glossata</taxon>
        <taxon>Ditrysia</taxon>
        <taxon>Noctuoidea</taxon>
        <taxon>Noctuidae</taxon>
        <taxon>Plusiinae</taxon>
        <taxon>Chrysodeixis</taxon>
    </lineage>
</organism>
<dbReference type="GO" id="GO:0070124">
    <property type="term" value="P:mitochondrial translational initiation"/>
    <property type="evidence" value="ECO:0007669"/>
    <property type="project" value="TreeGrafter"/>
</dbReference>
<dbReference type="InterPro" id="IPR001288">
    <property type="entry name" value="Translation_initiation_fac_3"/>
</dbReference>
<dbReference type="InterPro" id="IPR036788">
    <property type="entry name" value="T_IF-3_C_sf"/>
</dbReference>
<dbReference type="GO" id="GO:0032790">
    <property type="term" value="P:ribosome disassembly"/>
    <property type="evidence" value="ECO:0007669"/>
    <property type="project" value="TreeGrafter"/>
</dbReference>